<proteinExistence type="predicted"/>
<dbReference type="KEGG" id="nva:G3M78_08830"/>
<evidence type="ECO:0000313" key="3">
    <source>
        <dbReference type="Proteomes" id="UP000594464"/>
    </source>
</evidence>
<feature type="chain" id="PRO_5032877837" description="DUF4252 domain-containing protein" evidence="1">
    <location>
        <begin position="29"/>
        <end position="155"/>
    </location>
</feature>
<sequence length="155" mass="18000">MTTRKLFTPLIAAALFFCSILFTPQSDALAMDYQLYKNPEEFGIVVFPKENTYPELEEYLNSINFKPLVSGKAAMRYGPREENETFMMPLEVQQEHGIKMFIIIQVLENQNILIGVYHPDWELTLPSTIFNLDAVKERIFKTLNVFRGPNPMKKM</sequence>
<gene>
    <name evidence="2" type="ORF">G3M78_08830</name>
</gene>
<organism evidence="2 3">
    <name type="scientific">Candidatus Nitrohelix vancouverensis</name>
    <dbReference type="NCBI Taxonomy" id="2705534"/>
    <lineage>
        <taxon>Bacteria</taxon>
        <taxon>Pseudomonadati</taxon>
        <taxon>Nitrospinota/Tectimicrobiota group</taxon>
        <taxon>Nitrospinota</taxon>
        <taxon>Nitrospinia</taxon>
        <taxon>Nitrospinales</taxon>
        <taxon>Nitrospinaceae</taxon>
        <taxon>Candidatus Nitrohelix</taxon>
    </lineage>
</organism>
<reference evidence="3" key="1">
    <citation type="submission" date="2020-02" db="EMBL/GenBank/DDBJ databases">
        <title>Genomic and physiological characterization of two novel Nitrospinaceae genera.</title>
        <authorList>
            <person name="Mueller A.J."/>
            <person name="Jung M.-Y."/>
            <person name="Strachan C.R."/>
            <person name="Herbold C.W."/>
            <person name="Kirkegaard R.H."/>
            <person name="Daims H."/>
        </authorList>
    </citation>
    <scope>NUCLEOTIDE SEQUENCE [LARGE SCALE GENOMIC DNA]</scope>
</reference>
<protein>
    <recommendedName>
        <fullName evidence="4">DUF4252 domain-containing protein</fullName>
    </recommendedName>
</protein>
<evidence type="ECO:0000256" key="1">
    <source>
        <dbReference type="SAM" id="SignalP"/>
    </source>
</evidence>
<accession>A0A7T0G3K9</accession>
<dbReference type="Proteomes" id="UP000594464">
    <property type="component" value="Chromosome"/>
</dbReference>
<keyword evidence="1" id="KW-0732">Signal</keyword>
<name>A0A7T0G3K9_9BACT</name>
<feature type="signal peptide" evidence="1">
    <location>
        <begin position="1"/>
        <end position="28"/>
    </location>
</feature>
<dbReference type="AlphaFoldDB" id="A0A7T0G3K9"/>
<evidence type="ECO:0008006" key="4">
    <source>
        <dbReference type="Google" id="ProtNLM"/>
    </source>
</evidence>
<dbReference type="EMBL" id="CP048620">
    <property type="protein sequence ID" value="QPJ65490.1"/>
    <property type="molecule type" value="Genomic_DNA"/>
</dbReference>
<evidence type="ECO:0000313" key="2">
    <source>
        <dbReference type="EMBL" id="QPJ65490.1"/>
    </source>
</evidence>